<sequence>MVPQIIGTTTQAIHRTTLTTALEAVKADSTQQQTVIEGNVQAALTDGNSCMMGGWTS</sequence>
<reference evidence="1 2" key="1">
    <citation type="submission" date="2023-05" db="EMBL/GenBank/DDBJ databases">
        <title>Draft genome sequence of Streptomyces sp. B-S-A8 isolated from a cave soil in Thailand.</title>
        <authorList>
            <person name="Chamroensaksri N."/>
            <person name="Muangham S."/>
        </authorList>
    </citation>
    <scope>NUCLEOTIDE SEQUENCE [LARGE SCALE GENOMIC DNA]</scope>
    <source>
        <strain evidence="1 2">B-S-A8</strain>
    </source>
</reference>
<evidence type="ECO:0000313" key="1">
    <source>
        <dbReference type="EMBL" id="MDI3390662.1"/>
    </source>
</evidence>
<organism evidence="1 2">
    <name type="scientific">Streptomyces solicavernae</name>
    <dbReference type="NCBI Taxonomy" id="3043614"/>
    <lineage>
        <taxon>Bacteria</taxon>
        <taxon>Bacillati</taxon>
        <taxon>Actinomycetota</taxon>
        <taxon>Actinomycetes</taxon>
        <taxon>Kitasatosporales</taxon>
        <taxon>Streptomycetaceae</taxon>
        <taxon>Streptomyces</taxon>
    </lineage>
</organism>
<proteinExistence type="predicted"/>
<accession>A0ABT6S1U6</accession>
<dbReference type="RefSeq" id="WP_282517148.1">
    <property type="nucleotide sequence ID" value="NZ_JASCIR010000060.1"/>
</dbReference>
<protein>
    <submittedName>
        <fullName evidence="1">Uncharacterized protein</fullName>
    </submittedName>
</protein>
<gene>
    <name evidence="1" type="ORF">QIS99_31375</name>
</gene>
<dbReference type="Proteomes" id="UP001224661">
    <property type="component" value="Unassembled WGS sequence"/>
</dbReference>
<keyword evidence="2" id="KW-1185">Reference proteome</keyword>
<comment type="caution">
    <text evidence="1">The sequence shown here is derived from an EMBL/GenBank/DDBJ whole genome shotgun (WGS) entry which is preliminary data.</text>
</comment>
<dbReference type="EMBL" id="JASCIR010000060">
    <property type="protein sequence ID" value="MDI3390662.1"/>
    <property type="molecule type" value="Genomic_DNA"/>
</dbReference>
<name>A0ABT6S1U6_9ACTN</name>
<evidence type="ECO:0000313" key="2">
    <source>
        <dbReference type="Proteomes" id="UP001224661"/>
    </source>
</evidence>